<sequence length="107" mass="11993">MDNRFWDYSWSWLQMPLALFLCLASPASFPATGKLIFMNSRSIAESTVSCKPGNKNNFLFWILVCLLPSLLGAPEVYVNSQLFKTIVGFPCSPILSHTFCRGTPIVQ</sequence>
<evidence type="ECO:0000313" key="1">
    <source>
        <dbReference type="EMBL" id="KAI4306575.1"/>
    </source>
</evidence>
<gene>
    <name evidence="1" type="ORF">L6164_029838</name>
</gene>
<protein>
    <submittedName>
        <fullName evidence="1">Uncharacterized protein</fullName>
    </submittedName>
</protein>
<keyword evidence="2" id="KW-1185">Reference proteome</keyword>
<dbReference type="Proteomes" id="UP000828941">
    <property type="component" value="Chromosome 12"/>
</dbReference>
<dbReference type="EMBL" id="CM039437">
    <property type="protein sequence ID" value="KAI4306575.1"/>
    <property type="molecule type" value="Genomic_DNA"/>
</dbReference>
<name>A0ACB9LAJ4_BAUVA</name>
<proteinExistence type="predicted"/>
<evidence type="ECO:0000313" key="2">
    <source>
        <dbReference type="Proteomes" id="UP000828941"/>
    </source>
</evidence>
<reference evidence="1 2" key="1">
    <citation type="journal article" date="2022" name="DNA Res.">
        <title>Chromosomal-level genome assembly of the orchid tree Bauhinia variegata (Leguminosae; Cercidoideae) supports the allotetraploid origin hypothesis of Bauhinia.</title>
        <authorList>
            <person name="Zhong Y."/>
            <person name="Chen Y."/>
            <person name="Zheng D."/>
            <person name="Pang J."/>
            <person name="Liu Y."/>
            <person name="Luo S."/>
            <person name="Meng S."/>
            <person name="Qian L."/>
            <person name="Wei D."/>
            <person name="Dai S."/>
            <person name="Zhou R."/>
        </authorList>
    </citation>
    <scope>NUCLEOTIDE SEQUENCE [LARGE SCALE GENOMIC DNA]</scope>
    <source>
        <strain evidence="1">BV-YZ2020</strain>
    </source>
</reference>
<comment type="caution">
    <text evidence="1">The sequence shown here is derived from an EMBL/GenBank/DDBJ whole genome shotgun (WGS) entry which is preliminary data.</text>
</comment>
<organism evidence="1 2">
    <name type="scientific">Bauhinia variegata</name>
    <name type="common">Purple orchid tree</name>
    <name type="synonym">Phanera variegata</name>
    <dbReference type="NCBI Taxonomy" id="167791"/>
    <lineage>
        <taxon>Eukaryota</taxon>
        <taxon>Viridiplantae</taxon>
        <taxon>Streptophyta</taxon>
        <taxon>Embryophyta</taxon>
        <taxon>Tracheophyta</taxon>
        <taxon>Spermatophyta</taxon>
        <taxon>Magnoliopsida</taxon>
        <taxon>eudicotyledons</taxon>
        <taxon>Gunneridae</taxon>
        <taxon>Pentapetalae</taxon>
        <taxon>rosids</taxon>
        <taxon>fabids</taxon>
        <taxon>Fabales</taxon>
        <taxon>Fabaceae</taxon>
        <taxon>Cercidoideae</taxon>
        <taxon>Cercideae</taxon>
        <taxon>Bauhiniinae</taxon>
        <taxon>Bauhinia</taxon>
    </lineage>
</organism>
<accession>A0ACB9LAJ4</accession>